<dbReference type="PANTHER" id="PTHR34475:SF1">
    <property type="entry name" value="CYTOSKELETON PROTEIN RODZ"/>
    <property type="match status" value="1"/>
</dbReference>
<dbReference type="Gene3D" id="1.10.260.40">
    <property type="entry name" value="lambda repressor-like DNA-binding domains"/>
    <property type="match status" value="1"/>
</dbReference>
<dbReference type="RefSeq" id="WP_209356364.1">
    <property type="nucleotide sequence ID" value="NZ_CP060010.1"/>
</dbReference>
<keyword evidence="1" id="KW-0812">Transmembrane</keyword>
<dbReference type="KEGG" id="cact:HZ995_14455"/>
<dbReference type="Pfam" id="PF13413">
    <property type="entry name" value="HTH_25"/>
    <property type="match status" value="1"/>
</dbReference>
<keyword evidence="1" id="KW-0472">Membrane</keyword>
<dbReference type="AlphaFoldDB" id="A0A975EP71"/>
<dbReference type="Proteomes" id="UP000665026">
    <property type="component" value="Chromosome"/>
</dbReference>
<proteinExistence type="predicted"/>
<reference evidence="3" key="1">
    <citation type="submission" date="2020-07" db="EMBL/GenBank/DDBJ databases">
        <title>Genome sequences of bacteria associated with the marine, planktonic diatom Thalassiosira profunda strain ECT2AJA-044.</title>
        <authorList>
            <person name="Gargas C.B."/>
            <person name="Roberts W.R."/>
            <person name="Alverson A.J."/>
        </authorList>
    </citation>
    <scope>NUCLEOTIDE SEQUENCE</scope>
    <source>
        <strain evidence="3">ECT2AJA-044</strain>
    </source>
</reference>
<keyword evidence="1" id="KW-1133">Transmembrane helix</keyword>
<feature type="transmembrane region" description="Helical" evidence="1">
    <location>
        <begin position="151"/>
        <end position="170"/>
    </location>
</feature>
<gene>
    <name evidence="3" type="ORF">HZ995_14455</name>
</gene>
<dbReference type="InterPro" id="IPR025194">
    <property type="entry name" value="RodZ-like_C"/>
</dbReference>
<organism evidence="3 4">
    <name type="scientific">Cognatishimia activa</name>
    <dbReference type="NCBI Taxonomy" id="1715691"/>
    <lineage>
        <taxon>Bacteria</taxon>
        <taxon>Pseudomonadati</taxon>
        <taxon>Pseudomonadota</taxon>
        <taxon>Alphaproteobacteria</taxon>
        <taxon>Rhodobacterales</taxon>
        <taxon>Paracoccaceae</taxon>
        <taxon>Cognatishimia</taxon>
    </lineage>
</organism>
<dbReference type="GO" id="GO:0003677">
    <property type="term" value="F:DNA binding"/>
    <property type="evidence" value="ECO:0007669"/>
    <property type="project" value="InterPro"/>
</dbReference>
<dbReference type="PANTHER" id="PTHR34475">
    <property type="match status" value="1"/>
</dbReference>
<evidence type="ECO:0000259" key="2">
    <source>
        <dbReference type="Pfam" id="PF13464"/>
    </source>
</evidence>
<dbReference type="CDD" id="cd00093">
    <property type="entry name" value="HTH_XRE"/>
    <property type="match status" value="1"/>
</dbReference>
<dbReference type="InterPro" id="IPR050400">
    <property type="entry name" value="Bact_Cytoskel_RodZ"/>
</dbReference>
<feature type="domain" description="Cytoskeleton protein RodZ-like C-terminal" evidence="2">
    <location>
        <begin position="287"/>
        <end position="355"/>
    </location>
</feature>
<name>A0A975EP71_9RHOB</name>
<dbReference type="EMBL" id="CP060010">
    <property type="protein sequence ID" value="QTN35660.1"/>
    <property type="molecule type" value="Genomic_DNA"/>
</dbReference>
<dbReference type="InterPro" id="IPR010982">
    <property type="entry name" value="Lambda_DNA-bd_dom_sf"/>
</dbReference>
<sequence>MIGRKKRKTVEVDTGPKGFDDYDVSLGDLMRGERATLGKSLLDVQRELRIRASYISAIENADPSAFETPGFIAGYVRSYARYLGMNPEETFDKFCQESGFQTAHGMAAEASTMRKSEATVISQANPDPFKGSKGPYLPEKESMLANLEPRAIASSLVLLALIAGVGYGGVSVVNEIQQVRIVPVEQTPVVLSDLDPLTSAREEESFSMAEASGVFNPPAQDLDRLYRPQALDVPVLVARDAPISTLNPQSVGAFTPEATVLATADLYQPEAPAVPQVVEDTPPEVVLFAVRPSWLSIKAADGSVVFENTLNSGGEVLLPASETAPVLKVAGMSGYVYIRVDGEIYGPVGQGSTVERDVALDVDAITQTYQIADLTADPELARVASLITPPGELTVSE</sequence>
<evidence type="ECO:0000313" key="4">
    <source>
        <dbReference type="Proteomes" id="UP000665026"/>
    </source>
</evidence>
<evidence type="ECO:0000313" key="3">
    <source>
        <dbReference type="EMBL" id="QTN35660.1"/>
    </source>
</evidence>
<protein>
    <submittedName>
        <fullName evidence="3">DUF4115 domain-containing protein</fullName>
    </submittedName>
</protein>
<evidence type="ECO:0000256" key="1">
    <source>
        <dbReference type="SAM" id="Phobius"/>
    </source>
</evidence>
<dbReference type="Pfam" id="PF13464">
    <property type="entry name" value="RodZ_C"/>
    <property type="match status" value="1"/>
</dbReference>
<accession>A0A975EP71</accession>
<dbReference type="InterPro" id="IPR001387">
    <property type="entry name" value="Cro/C1-type_HTH"/>
</dbReference>